<feature type="transmembrane region" description="Helical" evidence="1">
    <location>
        <begin position="88"/>
        <end position="105"/>
    </location>
</feature>
<dbReference type="STRING" id="518766.Rmar_2161"/>
<proteinExistence type="predicted"/>
<keyword evidence="1" id="KW-0812">Transmembrane</keyword>
<sequence length="144" mass="17033">MRYASYPPSLNDLLFEETVRALLPDLGEAAMRMRLDELPKFLDPDFVERRMNQLHRYRAWAMAGMIFGFLAIVLLLVAAIFRLALPDYVLFPTSFLSLSAPYWGFRYARLGYFLYAYRMLNHFVYDLIVYKDYRPALHQLTDQT</sequence>
<gene>
    <name evidence="2" type="ordered locus">Rmar_2161</name>
</gene>
<dbReference type="HOGENOM" id="CLU_1794981_0_0_10"/>
<evidence type="ECO:0000313" key="3">
    <source>
        <dbReference type="Proteomes" id="UP000002221"/>
    </source>
</evidence>
<reference evidence="2 3" key="1">
    <citation type="journal article" date="2009" name="Stand. Genomic Sci.">
        <title>Complete genome sequence of Rhodothermus marinus type strain (R-10).</title>
        <authorList>
            <person name="Nolan M."/>
            <person name="Tindall B.J."/>
            <person name="Pomrenke H."/>
            <person name="Lapidus A."/>
            <person name="Copeland A."/>
            <person name="Glavina Del Rio T."/>
            <person name="Lucas S."/>
            <person name="Chen F."/>
            <person name="Tice H."/>
            <person name="Cheng J.F."/>
            <person name="Saunders E."/>
            <person name="Han C."/>
            <person name="Bruce D."/>
            <person name="Goodwin L."/>
            <person name="Chain P."/>
            <person name="Pitluck S."/>
            <person name="Ovchinikova G."/>
            <person name="Pati A."/>
            <person name="Ivanova N."/>
            <person name="Mavromatis K."/>
            <person name="Chen A."/>
            <person name="Palaniappan K."/>
            <person name="Land M."/>
            <person name="Hauser L."/>
            <person name="Chang Y.J."/>
            <person name="Jeffries C.D."/>
            <person name="Brettin T."/>
            <person name="Goker M."/>
            <person name="Bristow J."/>
            <person name="Eisen J.A."/>
            <person name="Markowitz V."/>
            <person name="Hugenholtz P."/>
            <person name="Kyrpides N.C."/>
            <person name="Klenk H.P."/>
            <person name="Detter J.C."/>
        </authorList>
    </citation>
    <scope>NUCLEOTIDE SEQUENCE [LARGE SCALE GENOMIC DNA]</scope>
    <source>
        <strain evidence="3">ATCC 43812 / DSM 4252 / R-10</strain>
    </source>
</reference>
<dbReference type="EMBL" id="CP001807">
    <property type="protein sequence ID" value="ACY49040.1"/>
    <property type="molecule type" value="Genomic_DNA"/>
</dbReference>
<organism evidence="2 3">
    <name type="scientific">Rhodothermus marinus (strain ATCC 43812 / DSM 4252 / R-10)</name>
    <name type="common">Rhodothermus obamensis</name>
    <dbReference type="NCBI Taxonomy" id="518766"/>
    <lineage>
        <taxon>Bacteria</taxon>
        <taxon>Pseudomonadati</taxon>
        <taxon>Rhodothermota</taxon>
        <taxon>Rhodothermia</taxon>
        <taxon>Rhodothermales</taxon>
        <taxon>Rhodothermaceae</taxon>
        <taxon>Rhodothermus</taxon>
    </lineage>
</organism>
<dbReference type="KEGG" id="rmr:Rmar_2161"/>
<protein>
    <submittedName>
        <fullName evidence="2">Uncharacterized protein</fullName>
    </submittedName>
</protein>
<keyword evidence="3" id="KW-1185">Reference proteome</keyword>
<dbReference type="OrthoDB" id="9902274at2"/>
<name>D0MDC8_RHOM4</name>
<dbReference type="RefSeq" id="WP_012844650.1">
    <property type="nucleotide sequence ID" value="NC_013501.1"/>
</dbReference>
<feature type="transmembrane region" description="Helical" evidence="1">
    <location>
        <begin position="59"/>
        <end position="82"/>
    </location>
</feature>
<accession>D0MDC8</accession>
<dbReference type="AlphaFoldDB" id="D0MDC8"/>
<keyword evidence="1" id="KW-0472">Membrane</keyword>
<keyword evidence="1" id="KW-1133">Transmembrane helix</keyword>
<evidence type="ECO:0000313" key="2">
    <source>
        <dbReference type="EMBL" id="ACY49040.1"/>
    </source>
</evidence>
<evidence type="ECO:0000256" key="1">
    <source>
        <dbReference type="SAM" id="Phobius"/>
    </source>
</evidence>
<dbReference type="Proteomes" id="UP000002221">
    <property type="component" value="Chromosome"/>
</dbReference>